<organism evidence="2 3">
    <name type="scientific">Sphingomonas crocodyli</name>
    <dbReference type="NCBI Taxonomy" id="1979270"/>
    <lineage>
        <taxon>Bacteria</taxon>
        <taxon>Pseudomonadati</taxon>
        <taxon>Pseudomonadota</taxon>
        <taxon>Alphaproteobacteria</taxon>
        <taxon>Sphingomonadales</taxon>
        <taxon>Sphingomonadaceae</taxon>
        <taxon>Sphingomonas</taxon>
    </lineage>
</organism>
<dbReference type="EMBL" id="SACN01000001">
    <property type="protein sequence ID" value="RVT94966.1"/>
    <property type="molecule type" value="Genomic_DNA"/>
</dbReference>
<dbReference type="InterPro" id="IPR009781">
    <property type="entry name" value="DUF1345"/>
</dbReference>
<dbReference type="OrthoDB" id="64737at2"/>
<feature type="transmembrane region" description="Helical" evidence="1">
    <location>
        <begin position="40"/>
        <end position="60"/>
    </location>
</feature>
<feature type="transmembrane region" description="Helical" evidence="1">
    <location>
        <begin position="12"/>
        <end position="33"/>
    </location>
</feature>
<evidence type="ECO:0000313" key="3">
    <source>
        <dbReference type="Proteomes" id="UP000282971"/>
    </source>
</evidence>
<keyword evidence="1" id="KW-0472">Membrane</keyword>
<dbReference type="Proteomes" id="UP000282971">
    <property type="component" value="Unassembled WGS sequence"/>
</dbReference>
<evidence type="ECO:0000313" key="2">
    <source>
        <dbReference type="EMBL" id="RVT94966.1"/>
    </source>
</evidence>
<accession>A0A437MBG6</accession>
<feature type="transmembrane region" description="Helical" evidence="1">
    <location>
        <begin position="105"/>
        <end position="124"/>
    </location>
</feature>
<protein>
    <submittedName>
        <fullName evidence="2">DUF1345 domain-containing protein</fullName>
    </submittedName>
</protein>
<name>A0A437MBG6_9SPHN</name>
<reference evidence="2 3" key="1">
    <citation type="submission" date="2019-01" db="EMBL/GenBank/DDBJ databases">
        <authorList>
            <person name="Chen W.-M."/>
        </authorList>
    </citation>
    <scope>NUCLEOTIDE SEQUENCE [LARGE SCALE GENOMIC DNA]</scope>
    <source>
        <strain evidence="2 3">CCP-7</strain>
    </source>
</reference>
<feature type="transmembrane region" description="Helical" evidence="1">
    <location>
        <begin position="80"/>
        <end position="98"/>
    </location>
</feature>
<dbReference type="AlphaFoldDB" id="A0A437MBG6"/>
<keyword evidence="3" id="KW-1185">Reference proteome</keyword>
<gene>
    <name evidence="2" type="ORF">EOD43_00055</name>
</gene>
<proteinExistence type="predicted"/>
<keyword evidence="1" id="KW-0812">Transmembrane</keyword>
<evidence type="ECO:0000256" key="1">
    <source>
        <dbReference type="SAM" id="Phobius"/>
    </source>
</evidence>
<keyword evidence="1" id="KW-1133">Transmembrane helix</keyword>
<sequence length="217" mass="23459">MTAPRLGLGNRIAPPRFLAFIAISVVAFVIAIRTAGWPRAALIGFDVGAVAFLLSVIPLLDRPADRMRESAVRNDANRAVLLGITGIVCSVILVAIAVELSQRRALDTISIALVIATLLIAWLFSNMVYALHYAHLFYTEAEGGKGDSGGIDFPGDDDEPGYWDFIYFAFTLGMTFQTSDVEIASARVRRIVTFHCFAAFVFNIGVLAFTINVLGGS</sequence>
<dbReference type="Pfam" id="PF07077">
    <property type="entry name" value="DUF1345"/>
    <property type="match status" value="1"/>
</dbReference>
<comment type="caution">
    <text evidence="2">The sequence shown here is derived from an EMBL/GenBank/DDBJ whole genome shotgun (WGS) entry which is preliminary data.</text>
</comment>
<feature type="transmembrane region" description="Helical" evidence="1">
    <location>
        <begin position="191"/>
        <end position="214"/>
    </location>
</feature>